<dbReference type="CDD" id="cd06861">
    <property type="entry name" value="PX_Vps5p"/>
    <property type="match status" value="1"/>
</dbReference>
<comment type="similarity">
    <text evidence="5">Belongs to the sorting nexin family.</text>
</comment>
<feature type="compositionally biased region" description="Basic and acidic residues" evidence="24">
    <location>
        <begin position="301"/>
        <end position="311"/>
    </location>
</feature>
<dbReference type="InterPro" id="IPR005782">
    <property type="entry name" value="P-type_ATPase_IIA"/>
</dbReference>
<evidence type="ECO:0000313" key="26">
    <source>
        <dbReference type="EMBL" id="KAJ1924053.1"/>
    </source>
</evidence>
<keyword evidence="19" id="KW-0333">Golgi apparatus</keyword>
<dbReference type="SUPFAM" id="SSF103657">
    <property type="entry name" value="BAR/IMD domain-like"/>
    <property type="match status" value="1"/>
</dbReference>
<dbReference type="InterPro" id="IPR018303">
    <property type="entry name" value="ATPase_P-typ_P_site"/>
</dbReference>
<evidence type="ECO:0000256" key="10">
    <source>
        <dbReference type="ARBA" id="ARBA00022692"/>
    </source>
</evidence>
<dbReference type="PRINTS" id="PR00119">
    <property type="entry name" value="CATATPASE"/>
</dbReference>
<dbReference type="InterPro" id="IPR023299">
    <property type="entry name" value="ATPase_P-typ_cyto_dom_N"/>
</dbReference>
<evidence type="ECO:0000313" key="27">
    <source>
        <dbReference type="Proteomes" id="UP001150569"/>
    </source>
</evidence>
<evidence type="ECO:0000256" key="2">
    <source>
        <dbReference type="ARBA" id="ARBA00004326"/>
    </source>
</evidence>
<feature type="domain" description="PX" evidence="25">
    <location>
        <begin position="30"/>
        <end position="146"/>
    </location>
</feature>
<dbReference type="SUPFAM" id="SSF81665">
    <property type="entry name" value="Calcium ATPase, transmembrane domain M"/>
    <property type="match status" value="1"/>
</dbReference>
<dbReference type="SFLD" id="SFLDS00003">
    <property type="entry name" value="Haloacid_Dehalogenase"/>
    <property type="match status" value="1"/>
</dbReference>
<dbReference type="GO" id="GO:0005794">
    <property type="term" value="C:Golgi apparatus"/>
    <property type="evidence" value="ECO:0007669"/>
    <property type="project" value="UniProtKB-SubCell"/>
</dbReference>
<dbReference type="GO" id="GO:0035091">
    <property type="term" value="F:phosphatidylinositol binding"/>
    <property type="evidence" value="ECO:0007669"/>
    <property type="project" value="InterPro"/>
</dbReference>
<organism evidence="26 27">
    <name type="scientific">Tieghemiomyces parasiticus</name>
    <dbReference type="NCBI Taxonomy" id="78921"/>
    <lineage>
        <taxon>Eukaryota</taxon>
        <taxon>Fungi</taxon>
        <taxon>Fungi incertae sedis</taxon>
        <taxon>Zoopagomycota</taxon>
        <taxon>Kickxellomycotina</taxon>
        <taxon>Dimargaritomycetes</taxon>
        <taxon>Dimargaritales</taxon>
        <taxon>Dimargaritaceae</taxon>
        <taxon>Tieghemiomyces</taxon>
    </lineage>
</organism>
<dbReference type="Gene3D" id="3.40.50.1000">
    <property type="entry name" value="HAD superfamily/HAD-like"/>
    <property type="match status" value="1"/>
</dbReference>
<dbReference type="FunFam" id="1.20.1270.60:FF:000022">
    <property type="entry name" value="Sorting nexin 3 protein"/>
    <property type="match status" value="1"/>
</dbReference>
<dbReference type="Gene3D" id="1.20.1270.60">
    <property type="entry name" value="Arfaptin homology (AH) domain/BAR domain"/>
    <property type="match status" value="1"/>
</dbReference>
<dbReference type="InterPro" id="IPR004014">
    <property type="entry name" value="ATPase_P-typ_cation-transptr_N"/>
</dbReference>
<keyword evidence="6 22" id="KW-0813">Transport</keyword>
<keyword evidence="9 22" id="KW-0109">Calcium transport</keyword>
<evidence type="ECO:0000256" key="5">
    <source>
        <dbReference type="ARBA" id="ARBA00010883"/>
    </source>
</evidence>
<dbReference type="InterPro" id="IPR023214">
    <property type="entry name" value="HAD_sf"/>
</dbReference>
<evidence type="ECO:0000256" key="6">
    <source>
        <dbReference type="ARBA" id="ARBA00022448"/>
    </source>
</evidence>
<comment type="caution">
    <text evidence="22">Lacks conserved residue(s) required for the propagation of feature annotation.</text>
</comment>
<feature type="transmembrane region" description="Helical" evidence="22">
    <location>
        <begin position="1250"/>
        <end position="1272"/>
    </location>
</feature>
<protein>
    <recommendedName>
        <fullName evidence="22">Calcium-transporting ATPase</fullName>
        <ecNumber evidence="22">7.2.2.10</ecNumber>
    </recommendedName>
</protein>
<dbReference type="Pfam" id="PF00690">
    <property type="entry name" value="Cation_ATPase_N"/>
    <property type="match status" value="1"/>
</dbReference>
<evidence type="ECO:0000256" key="24">
    <source>
        <dbReference type="SAM" id="MobiDB-lite"/>
    </source>
</evidence>
<keyword evidence="20 22" id="KW-0406">Ion transport</keyword>
<evidence type="ECO:0000256" key="7">
    <source>
        <dbReference type="ARBA" id="ARBA00022490"/>
    </source>
</evidence>
<dbReference type="GO" id="GO:0030904">
    <property type="term" value="C:retromer complex"/>
    <property type="evidence" value="ECO:0007669"/>
    <property type="project" value="UniProtKB-ARBA"/>
</dbReference>
<gene>
    <name evidence="26" type="ORF">IWQ60_005464</name>
</gene>
<dbReference type="PROSITE" id="PS50195">
    <property type="entry name" value="PX"/>
    <property type="match status" value="1"/>
</dbReference>
<evidence type="ECO:0000256" key="1">
    <source>
        <dbReference type="ARBA" id="ARBA00004287"/>
    </source>
</evidence>
<evidence type="ECO:0000256" key="16">
    <source>
        <dbReference type="ARBA" id="ARBA00022951"/>
    </source>
</evidence>
<comment type="catalytic activity">
    <reaction evidence="22">
        <text>Ca(2+)(in) + ATP + H2O = Ca(2+)(out) + ADP + phosphate + H(+)</text>
        <dbReference type="Rhea" id="RHEA:18105"/>
        <dbReference type="ChEBI" id="CHEBI:15377"/>
        <dbReference type="ChEBI" id="CHEBI:15378"/>
        <dbReference type="ChEBI" id="CHEBI:29108"/>
        <dbReference type="ChEBI" id="CHEBI:30616"/>
        <dbReference type="ChEBI" id="CHEBI:43474"/>
        <dbReference type="ChEBI" id="CHEBI:456216"/>
        <dbReference type="EC" id="7.2.2.10"/>
    </reaction>
</comment>
<keyword evidence="17" id="KW-1278">Translocase</keyword>
<dbReference type="Gene3D" id="3.30.1520.10">
    <property type="entry name" value="Phox-like domain"/>
    <property type="match status" value="1"/>
</dbReference>
<dbReference type="EMBL" id="JANBPT010000295">
    <property type="protein sequence ID" value="KAJ1924053.1"/>
    <property type="molecule type" value="Genomic_DNA"/>
</dbReference>
<dbReference type="Pfam" id="PF08282">
    <property type="entry name" value="Hydrolase_3"/>
    <property type="match status" value="1"/>
</dbReference>
<feature type="transmembrane region" description="Helical" evidence="22">
    <location>
        <begin position="1177"/>
        <end position="1198"/>
    </location>
</feature>
<reference evidence="26" key="1">
    <citation type="submission" date="2022-07" db="EMBL/GenBank/DDBJ databases">
        <title>Phylogenomic reconstructions and comparative analyses of Kickxellomycotina fungi.</title>
        <authorList>
            <person name="Reynolds N.K."/>
            <person name="Stajich J.E."/>
            <person name="Barry K."/>
            <person name="Grigoriev I.V."/>
            <person name="Crous P."/>
            <person name="Smith M.E."/>
        </authorList>
    </citation>
    <scope>NUCLEOTIDE SEQUENCE</scope>
    <source>
        <strain evidence="26">RSA 861</strain>
    </source>
</reference>
<dbReference type="Pfam" id="PF13246">
    <property type="entry name" value="Cation_ATPase"/>
    <property type="match status" value="1"/>
</dbReference>
<dbReference type="SFLD" id="SFLDG00002">
    <property type="entry name" value="C1.7:_P-type_atpase_like"/>
    <property type="match status" value="1"/>
</dbReference>
<dbReference type="FunFam" id="2.70.150.10:FF:000014">
    <property type="entry name" value="Calcium-transporting ATPase, putative"/>
    <property type="match status" value="1"/>
</dbReference>
<name>A0A9W8ADZ5_9FUNG</name>
<dbReference type="SFLD" id="SFLDF00027">
    <property type="entry name" value="p-type_atpase"/>
    <property type="match status" value="1"/>
</dbReference>
<dbReference type="NCBIfam" id="TIGR01494">
    <property type="entry name" value="ATPase_P-type"/>
    <property type="match status" value="3"/>
</dbReference>
<feature type="region of interest" description="Disordered" evidence="24">
    <location>
        <begin position="1"/>
        <end position="28"/>
    </location>
</feature>
<dbReference type="InterPro" id="IPR044492">
    <property type="entry name" value="P_typ_ATPase_HD_dom"/>
</dbReference>
<dbReference type="InterPro" id="IPR001757">
    <property type="entry name" value="P_typ_ATPase"/>
</dbReference>
<evidence type="ECO:0000256" key="11">
    <source>
        <dbReference type="ARBA" id="ARBA00022741"/>
    </source>
</evidence>
<evidence type="ECO:0000256" key="12">
    <source>
        <dbReference type="ARBA" id="ARBA00022837"/>
    </source>
</evidence>
<evidence type="ECO:0000256" key="19">
    <source>
        <dbReference type="ARBA" id="ARBA00023034"/>
    </source>
</evidence>
<evidence type="ECO:0000256" key="4">
    <source>
        <dbReference type="ARBA" id="ARBA00004555"/>
    </source>
</evidence>
<dbReference type="InterPro" id="IPR027267">
    <property type="entry name" value="AH/BAR_dom_sf"/>
</dbReference>
<keyword evidence="15" id="KW-0653">Protein transport</keyword>
<dbReference type="GO" id="GO:0005388">
    <property type="term" value="F:P-type calcium transporter activity"/>
    <property type="evidence" value="ECO:0007669"/>
    <property type="project" value="UniProtKB-EC"/>
</dbReference>
<keyword evidence="12 22" id="KW-0106">Calcium</keyword>
<keyword evidence="14" id="KW-0460">Magnesium</keyword>
<dbReference type="GO" id="GO:0005524">
    <property type="term" value="F:ATP binding"/>
    <property type="evidence" value="ECO:0007669"/>
    <property type="project" value="UniProtKB-KW"/>
</dbReference>
<dbReference type="GO" id="GO:0015031">
    <property type="term" value="P:protein transport"/>
    <property type="evidence" value="ECO:0007669"/>
    <property type="project" value="UniProtKB-KW"/>
</dbReference>
<dbReference type="FunFam" id="3.40.50.1000:FF:000005">
    <property type="entry name" value="Calcium-transporting ATPase 1"/>
    <property type="match status" value="1"/>
</dbReference>
<feature type="transmembrane region" description="Helical" evidence="22">
    <location>
        <begin position="495"/>
        <end position="517"/>
    </location>
</feature>
<feature type="region of interest" description="Disordered" evidence="24">
    <location>
        <begin position="301"/>
        <end position="329"/>
    </location>
</feature>
<dbReference type="InterPro" id="IPR023298">
    <property type="entry name" value="ATPase_P-typ_TM_dom_sf"/>
</dbReference>
<keyword evidence="18 22" id="KW-1133">Transmembrane helix</keyword>
<comment type="function">
    <text evidence="22">Catalyzes the hydrolysis of ATP coupled with the transport of calcium.</text>
</comment>
<dbReference type="SUPFAM" id="SSF64268">
    <property type="entry name" value="PX domain"/>
    <property type="match status" value="1"/>
</dbReference>
<evidence type="ECO:0000256" key="14">
    <source>
        <dbReference type="ARBA" id="ARBA00022842"/>
    </source>
</evidence>
<sequence length="1419" mass="156355">MAQTLPTEHDPRDGVDDAADSPGVSLPDGRRLLISVTDPHKIGDAMNAHVVYRVHTEADSPAFDRDEYTVRRRYRDFDWLYHQLTHAHPGLVVPPVPEKQSLGRFQDEFVESRRFGLEKFLRKIAAHPALHDDHSFKLFLTSEVFSAAARDRRVDSGRGFFGVFGEVMSSSFNKFHEPDEWFENRRAQLDALESQLRSLLKAVEGTIRQRKELATALGELATDMTALGEAEGNAGLARAFALFGQLQDNLRRLQERQAAFDVKTFESTTDEYIRTIGSAKLTLGARVRAYQTWQADAAELRRKTGSLERQRAQQRGSSGSGGGRTEKTTQLQNEVGALEIRTEDHRHAFEDISASIRSELERFDSEKVHDFKASAERYLASMVEHQRQVIQLWEDYLSIFASIDPPASPPPVASYNKEPAEVLAAFNVDPQVGLNSQQVQQSRAQYGPNALPEDDPTPLWEMILEQFKDQLVIILLISAAVSFVLAFFEDDSNSLTAYVEPIVILLILIANAAVGVIQESNAEKAIDALKEYSPDEARVVRDGKAQKINAEDLVPGDIVDISVGDKVPADCRMLQIFSSTFRVDQAILTGESVSVNKETRAVNDVHAVKQDQVNMLFSGTTVVLGKGRAVVAQTGSATAIGDIHRSITSQISEKTPLKRKLDDFGDLLAKAITVICILVWLINIRHFNDPSHHGWLKGAIYYFKIAVALAVAAIPEGLAVVITTCLALGTRKMAEKNAIVRSLPSVETLGCTSVICSDKTGTLTTNQMSVSRVCVVENILGGVRELHVGGTSYEPVGDVTSADGKPLGLGAPARSQAVYELAQVCALCNDAQIAYDPATGLYTNLGEPTEAALKVLVEKLGTHDTAFNQGLASYSPEDRVAACNRFIESGSERLATLEFSRDRKSMSVLVRRPNHFADGARAAKVSLLVKGAPEAILERCTGVLLSGTGSVVALTPEIRAALHRQIETYGQQMSLRVLGTAVLDDVEDRMASWNLSEPANFAEYEQGLTFVGLTGMMDPPRPEVRASIANCHTAGIRVIVITGDNRPTAEAVCRRIGVFGENEDLTGKSFTGREFDQMTRREKLEAVGRANLFSRTEPTHKSELVDLLQSLGHVVAMTGDGVNDAPALKKADIGIAMGTGTDVAKLAADMILADDNFATIEKAVEEGRAIYNNTKQFIRYLISSNIGEVVSIFLTVLLGMPEALIPVQLLWVNLVTDGLPATALGFNPPDHEIMLRPPRNSREPIVGRWLFIRYMVIGIYVGCATVFGYAWWFMFYAGGPQISYHQLTNFHQCATAFPELGCEMFVNDMAKRATTMSLSILVTIEMFNAVNSLSENESILSLPIWSNMYLIYAIVLSMMLHFMILYVPFFSTLFSILPLNWTEWQAVLWISFPVIVIDEVLKWVSRNVVQPVNTKAKLE</sequence>
<comment type="subcellular location">
    <subcellularLocation>
        <location evidence="3">Cytoplasm</location>
    </subcellularLocation>
    <subcellularLocation>
        <location evidence="4">Golgi apparatus</location>
    </subcellularLocation>
    <subcellularLocation>
        <location evidence="22">Membrane</location>
        <topology evidence="22">Multi-pass membrane protein</topology>
    </subcellularLocation>
    <subcellularLocation>
        <location evidence="1">Membrane</location>
        <topology evidence="1">Peripheral membrane protein</topology>
        <orientation evidence="1">Cytoplasmic side</orientation>
    </subcellularLocation>
    <subcellularLocation>
        <location evidence="2">Sarcoplasmic reticulum membrane</location>
        <topology evidence="2">Multi-pass membrane protein</topology>
    </subcellularLocation>
</comment>
<dbReference type="SUPFAM" id="SSF81660">
    <property type="entry name" value="Metal cation-transporting ATPase, ATP-binding domain N"/>
    <property type="match status" value="1"/>
</dbReference>
<dbReference type="SUPFAM" id="SSF56784">
    <property type="entry name" value="HAD-like"/>
    <property type="match status" value="1"/>
</dbReference>
<dbReference type="GO" id="GO:0042147">
    <property type="term" value="P:retrograde transport, endosome to Golgi"/>
    <property type="evidence" value="ECO:0007669"/>
    <property type="project" value="UniProtKB-ARBA"/>
</dbReference>
<evidence type="ECO:0000256" key="15">
    <source>
        <dbReference type="ARBA" id="ARBA00022927"/>
    </source>
</evidence>
<feature type="transmembrane region" description="Helical" evidence="22">
    <location>
        <begin position="1210"/>
        <end position="1229"/>
    </location>
</feature>
<evidence type="ECO:0000256" key="21">
    <source>
        <dbReference type="ARBA" id="ARBA00023136"/>
    </source>
</evidence>
<feature type="transmembrane region" description="Helical" evidence="22">
    <location>
        <begin position="471"/>
        <end position="489"/>
    </location>
</feature>
<keyword evidence="21 22" id="KW-0472">Membrane</keyword>
<proteinExistence type="inferred from homology"/>
<accession>A0A9W8ADZ5</accession>
<dbReference type="Pfam" id="PF00787">
    <property type="entry name" value="PX"/>
    <property type="match status" value="1"/>
</dbReference>
<dbReference type="GO" id="GO:0031410">
    <property type="term" value="C:cytoplasmic vesicle"/>
    <property type="evidence" value="ECO:0007669"/>
    <property type="project" value="UniProtKB-ARBA"/>
</dbReference>
<keyword evidence="8" id="KW-0597">Phosphoprotein</keyword>
<dbReference type="FunFam" id="1.20.1110.10:FF:000065">
    <property type="entry name" value="Sarcoplasmic/endoplasmic reticulum calcium ATPase 1"/>
    <property type="match status" value="2"/>
</dbReference>
<dbReference type="OrthoDB" id="3352408at2759"/>
<keyword evidence="16" id="KW-0703">Sarcoplasmic reticulum</keyword>
<dbReference type="InterPro" id="IPR008250">
    <property type="entry name" value="ATPase_P-typ_transduc_dom_A_sf"/>
</dbReference>
<dbReference type="InterPro" id="IPR001683">
    <property type="entry name" value="PX_dom"/>
</dbReference>
<comment type="caution">
    <text evidence="26">The sequence shown here is derived from an EMBL/GenBank/DDBJ whole genome shotgun (WGS) entry which is preliminary data.</text>
</comment>
<keyword evidence="10 22" id="KW-0812">Transmembrane</keyword>
<dbReference type="Gene3D" id="3.40.1110.10">
    <property type="entry name" value="Calcium-transporting ATPase, cytoplasmic domain N"/>
    <property type="match status" value="1"/>
</dbReference>
<dbReference type="NCBIfam" id="TIGR01116">
    <property type="entry name" value="ATPase-IIA1_Ca"/>
    <property type="match status" value="1"/>
</dbReference>
<dbReference type="Pfam" id="PF00122">
    <property type="entry name" value="E1-E2_ATPase"/>
    <property type="match status" value="1"/>
</dbReference>
<dbReference type="InterPro" id="IPR036412">
    <property type="entry name" value="HAD-like_sf"/>
</dbReference>
<feature type="coiled-coil region" evidence="23">
    <location>
        <begin position="182"/>
        <end position="209"/>
    </location>
</feature>
<dbReference type="FunFam" id="3.40.1110.10:FF:000003">
    <property type="entry name" value="Calcium-transporting ATPase"/>
    <property type="match status" value="1"/>
</dbReference>
<dbReference type="Pfam" id="PF00689">
    <property type="entry name" value="Cation_ATPase_C"/>
    <property type="match status" value="1"/>
</dbReference>
<dbReference type="InterPro" id="IPR037868">
    <property type="entry name" value="PX_Vps5"/>
</dbReference>
<dbReference type="GO" id="GO:0016887">
    <property type="term" value="F:ATP hydrolysis activity"/>
    <property type="evidence" value="ECO:0007669"/>
    <property type="project" value="InterPro"/>
</dbReference>
<evidence type="ECO:0000256" key="8">
    <source>
        <dbReference type="ARBA" id="ARBA00022553"/>
    </source>
</evidence>
<feature type="transmembrane region" description="Helical" evidence="22">
    <location>
        <begin position="667"/>
        <end position="687"/>
    </location>
</feature>
<evidence type="ECO:0000256" key="3">
    <source>
        <dbReference type="ARBA" id="ARBA00004496"/>
    </source>
</evidence>
<dbReference type="Gene3D" id="1.20.1110.10">
    <property type="entry name" value="Calcium-transporting ATPase, transmembrane domain"/>
    <property type="match status" value="1"/>
</dbReference>
<evidence type="ECO:0000256" key="20">
    <source>
        <dbReference type="ARBA" id="ARBA00023065"/>
    </source>
</evidence>
<dbReference type="InterPro" id="IPR059000">
    <property type="entry name" value="ATPase_P-type_domA"/>
</dbReference>
<dbReference type="SMART" id="SM00831">
    <property type="entry name" value="Cation_ATPase_N"/>
    <property type="match status" value="1"/>
</dbReference>
<comment type="similarity">
    <text evidence="22">Belongs to the cation transport ATPase (P-type) (TC 3.A.3) family.</text>
</comment>
<dbReference type="Proteomes" id="UP001150569">
    <property type="component" value="Unassembled WGS sequence"/>
</dbReference>
<dbReference type="EC" id="7.2.2.10" evidence="22"/>
<dbReference type="InterPro" id="IPR006068">
    <property type="entry name" value="ATPase_P-typ_cation-transptr_C"/>
</dbReference>
<dbReference type="SUPFAM" id="SSF81653">
    <property type="entry name" value="Calcium ATPase, transduction domain A"/>
    <property type="match status" value="1"/>
</dbReference>
<dbReference type="Gene3D" id="2.70.150.10">
    <property type="entry name" value="Calcium-transporting ATPase, cytoplasmic transduction domain A"/>
    <property type="match status" value="1"/>
</dbReference>
<dbReference type="GO" id="GO:0005829">
    <property type="term" value="C:cytosol"/>
    <property type="evidence" value="ECO:0007669"/>
    <property type="project" value="GOC"/>
</dbReference>
<keyword evidence="13 22" id="KW-0067">ATP-binding</keyword>
<dbReference type="InterPro" id="IPR036871">
    <property type="entry name" value="PX_dom_sf"/>
</dbReference>
<evidence type="ECO:0000256" key="9">
    <source>
        <dbReference type="ARBA" id="ARBA00022568"/>
    </source>
</evidence>
<dbReference type="Pfam" id="PF09325">
    <property type="entry name" value="Vps5"/>
    <property type="match status" value="1"/>
</dbReference>
<dbReference type="PROSITE" id="PS00154">
    <property type="entry name" value="ATPASE_E1_E2"/>
    <property type="match status" value="1"/>
</dbReference>
<evidence type="ECO:0000256" key="13">
    <source>
        <dbReference type="ARBA" id="ARBA00022840"/>
    </source>
</evidence>
<evidence type="ECO:0000256" key="18">
    <source>
        <dbReference type="ARBA" id="ARBA00022989"/>
    </source>
</evidence>
<evidence type="ECO:0000256" key="22">
    <source>
        <dbReference type="RuleBase" id="RU361146"/>
    </source>
</evidence>
<dbReference type="PANTHER" id="PTHR42861">
    <property type="entry name" value="CALCIUM-TRANSPORTING ATPASE"/>
    <property type="match status" value="1"/>
</dbReference>
<dbReference type="CDD" id="cd02083">
    <property type="entry name" value="P-type_ATPase_SERCA"/>
    <property type="match status" value="1"/>
</dbReference>
<keyword evidence="11 22" id="KW-0547">Nucleotide-binding</keyword>
<dbReference type="InterPro" id="IPR015404">
    <property type="entry name" value="Vps5_C"/>
</dbReference>
<keyword evidence="23" id="KW-0175">Coiled coil</keyword>
<keyword evidence="27" id="KW-1185">Reference proteome</keyword>
<dbReference type="PRINTS" id="PR00121">
    <property type="entry name" value="NAKATPASE"/>
</dbReference>
<dbReference type="SMART" id="SM00312">
    <property type="entry name" value="PX"/>
    <property type="match status" value="1"/>
</dbReference>
<feature type="transmembrane region" description="Helical" evidence="22">
    <location>
        <begin position="699"/>
        <end position="728"/>
    </location>
</feature>
<evidence type="ECO:0000259" key="25">
    <source>
        <dbReference type="PROSITE" id="PS50195"/>
    </source>
</evidence>
<evidence type="ECO:0000256" key="17">
    <source>
        <dbReference type="ARBA" id="ARBA00022967"/>
    </source>
</evidence>
<keyword evidence="7" id="KW-0963">Cytoplasm</keyword>
<feature type="transmembrane region" description="Helical" evidence="22">
    <location>
        <begin position="1350"/>
        <end position="1374"/>
    </location>
</feature>
<evidence type="ECO:0000256" key="23">
    <source>
        <dbReference type="SAM" id="Coils"/>
    </source>
</evidence>